<protein>
    <submittedName>
        <fullName evidence="7">Putative metal-dependent protease of the PAD1/JAB1 superfamily</fullName>
    </submittedName>
</protein>
<dbReference type="EMBL" id="CP003378">
    <property type="protein sequence ID" value="AFZ70012.1"/>
    <property type="molecule type" value="Genomic_DNA"/>
</dbReference>
<evidence type="ECO:0000256" key="4">
    <source>
        <dbReference type="ARBA" id="ARBA00022833"/>
    </source>
</evidence>
<proteinExistence type="predicted"/>
<dbReference type="Pfam" id="PF14464">
    <property type="entry name" value="Prok-JAB"/>
    <property type="match status" value="1"/>
</dbReference>
<name>L0AA61_CALLD</name>
<keyword evidence="5" id="KW-0482">Metalloprotease</keyword>
<evidence type="ECO:0000256" key="1">
    <source>
        <dbReference type="ARBA" id="ARBA00022670"/>
    </source>
</evidence>
<dbReference type="GO" id="GO:0008235">
    <property type="term" value="F:metalloexopeptidase activity"/>
    <property type="evidence" value="ECO:0007669"/>
    <property type="project" value="TreeGrafter"/>
</dbReference>
<dbReference type="CDD" id="cd08070">
    <property type="entry name" value="MPN_like"/>
    <property type="match status" value="1"/>
</dbReference>
<gene>
    <name evidence="7" type="ordered locus">Calag_0230</name>
</gene>
<dbReference type="GO" id="GO:0006508">
    <property type="term" value="P:proteolysis"/>
    <property type="evidence" value="ECO:0007669"/>
    <property type="project" value="UniProtKB-KW"/>
</dbReference>
<keyword evidence="1 7" id="KW-0645">Protease</keyword>
<dbReference type="STRING" id="1056495.Calag_0230"/>
<keyword evidence="3" id="KW-0378">Hydrolase</keyword>
<sequence length="128" mass="14580">MKIVLGNLSIFLNLLLKFEEESAGLLIGSTKDDIIYPIIAMPVENVLKSRVEFLANPYDMVVGHMVAENYKLSVVSLYHTHPYGMPIPSNKDINGMKMWPIPWIIISRKGIRAWILKEDDKPIELELS</sequence>
<dbReference type="GeneID" id="14211490"/>
<feature type="domain" description="JAB" evidence="6">
    <location>
        <begin position="17"/>
        <end position="114"/>
    </location>
</feature>
<dbReference type="SUPFAM" id="SSF102712">
    <property type="entry name" value="JAB1/MPN domain"/>
    <property type="match status" value="1"/>
</dbReference>
<dbReference type="eggNOG" id="arCOG01138">
    <property type="taxonomic scope" value="Archaea"/>
</dbReference>
<dbReference type="InParanoid" id="L0AA61"/>
<dbReference type="Proteomes" id="UP000010469">
    <property type="component" value="Chromosome"/>
</dbReference>
<dbReference type="PANTHER" id="PTHR34858:SF1">
    <property type="entry name" value="CYSO-CYSTEINE PEPTIDASE"/>
    <property type="match status" value="1"/>
</dbReference>
<keyword evidence="4" id="KW-0862">Zinc</keyword>
<evidence type="ECO:0000256" key="5">
    <source>
        <dbReference type="ARBA" id="ARBA00023049"/>
    </source>
</evidence>
<dbReference type="AlphaFoldDB" id="L0AA61"/>
<dbReference type="Gene3D" id="3.40.140.10">
    <property type="entry name" value="Cytidine Deaminase, domain 2"/>
    <property type="match status" value="1"/>
</dbReference>
<evidence type="ECO:0000259" key="6">
    <source>
        <dbReference type="Pfam" id="PF14464"/>
    </source>
</evidence>
<evidence type="ECO:0000256" key="3">
    <source>
        <dbReference type="ARBA" id="ARBA00022801"/>
    </source>
</evidence>
<dbReference type="InterPro" id="IPR028090">
    <property type="entry name" value="JAB_dom_prok"/>
</dbReference>
<evidence type="ECO:0000256" key="2">
    <source>
        <dbReference type="ARBA" id="ARBA00022723"/>
    </source>
</evidence>
<dbReference type="InterPro" id="IPR051929">
    <property type="entry name" value="VirAsm_ModProt"/>
</dbReference>
<evidence type="ECO:0000313" key="7">
    <source>
        <dbReference type="EMBL" id="AFZ70012.1"/>
    </source>
</evidence>
<dbReference type="OrthoDB" id="10589at2157"/>
<dbReference type="HOGENOM" id="CLU_116765_4_2_2"/>
<keyword evidence="2" id="KW-0479">Metal-binding</keyword>
<organism evidence="7 8">
    <name type="scientific">Caldisphaera lagunensis (strain DSM 15908 / JCM 11604 / ANMR 0165 / IC-154)</name>
    <dbReference type="NCBI Taxonomy" id="1056495"/>
    <lineage>
        <taxon>Archaea</taxon>
        <taxon>Thermoproteota</taxon>
        <taxon>Thermoprotei</taxon>
        <taxon>Acidilobales</taxon>
        <taxon>Caldisphaeraceae</taxon>
        <taxon>Caldisphaera</taxon>
    </lineage>
</organism>
<dbReference type="KEGG" id="clg:Calag_0230"/>
<dbReference type="RefSeq" id="WP_015231910.1">
    <property type="nucleotide sequence ID" value="NC_019791.1"/>
</dbReference>
<keyword evidence="8" id="KW-1185">Reference proteome</keyword>
<accession>L0AA61</accession>
<dbReference type="GO" id="GO:0008270">
    <property type="term" value="F:zinc ion binding"/>
    <property type="evidence" value="ECO:0007669"/>
    <property type="project" value="TreeGrafter"/>
</dbReference>
<reference evidence="8" key="1">
    <citation type="submission" date="2012-03" db="EMBL/GenBank/DDBJ databases">
        <title>Complete genome of Caldisphaera lagunensis DSM 15908.</title>
        <authorList>
            <person name="Lucas S."/>
            <person name="Copeland A."/>
            <person name="Lapidus A."/>
            <person name="Glavina del Rio T."/>
            <person name="Dalin E."/>
            <person name="Tice H."/>
            <person name="Bruce D."/>
            <person name="Goodwin L."/>
            <person name="Pitluck S."/>
            <person name="Peters L."/>
            <person name="Mikhailova N."/>
            <person name="Teshima H."/>
            <person name="Kyrpides N."/>
            <person name="Mavromatis K."/>
            <person name="Ivanova N."/>
            <person name="Brettin T."/>
            <person name="Detter J.C."/>
            <person name="Han C."/>
            <person name="Larimer F."/>
            <person name="Land M."/>
            <person name="Hauser L."/>
            <person name="Markowitz V."/>
            <person name="Cheng J.-F."/>
            <person name="Hugenholtz P."/>
            <person name="Woyke T."/>
            <person name="Wu D."/>
            <person name="Spring S."/>
            <person name="Schroeder M."/>
            <person name="Brambilla E."/>
            <person name="Klenk H.-P."/>
            <person name="Eisen J.A."/>
        </authorList>
    </citation>
    <scope>NUCLEOTIDE SEQUENCE [LARGE SCALE GENOMIC DNA]</scope>
    <source>
        <strain evidence="8">DSM 15908 / JCM 11604 / IC-154</strain>
    </source>
</reference>
<dbReference type="PANTHER" id="PTHR34858">
    <property type="entry name" value="CYSO-CYSTEINE PEPTIDASE"/>
    <property type="match status" value="1"/>
</dbReference>
<evidence type="ECO:0000313" key="8">
    <source>
        <dbReference type="Proteomes" id="UP000010469"/>
    </source>
</evidence>